<name>E3MUN7_CAERE</name>
<dbReference type="Proteomes" id="UP000008281">
    <property type="component" value="Unassembled WGS sequence"/>
</dbReference>
<sequence>MLSSIKQEPPDDFPESVLNYNCPHCAYKPNGPKRLARHVKCHYCGITFSDETLFILHQIPHSTGNPFKCSLCGTQCANKITFASHVLFSSH</sequence>
<dbReference type="SMART" id="SM00355">
    <property type="entry name" value="ZnF_C2H2"/>
    <property type="match status" value="2"/>
</dbReference>
<dbReference type="GO" id="GO:0008270">
    <property type="term" value="F:zinc ion binding"/>
    <property type="evidence" value="ECO:0007669"/>
    <property type="project" value="UniProtKB-KW"/>
</dbReference>
<dbReference type="eggNOG" id="KOG1721">
    <property type="taxonomic scope" value="Eukaryota"/>
</dbReference>
<dbReference type="OrthoDB" id="5576026at2759"/>
<dbReference type="InterPro" id="IPR013087">
    <property type="entry name" value="Znf_C2H2_type"/>
</dbReference>
<organism evidence="4">
    <name type="scientific">Caenorhabditis remanei</name>
    <name type="common">Caenorhabditis vulgaris</name>
    <dbReference type="NCBI Taxonomy" id="31234"/>
    <lineage>
        <taxon>Eukaryota</taxon>
        <taxon>Metazoa</taxon>
        <taxon>Ecdysozoa</taxon>
        <taxon>Nematoda</taxon>
        <taxon>Chromadorea</taxon>
        <taxon>Rhabditida</taxon>
        <taxon>Rhabditina</taxon>
        <taxon>Rhabditomorpha</taxon>
        <taxon>Rhabditoidea</taxon>
        <taxon>Rhabditidae</taxon>
        <taxon>Peloderinae</taxon>
        <taxon>Caenorhabditis</taxon>
    </lineage>
</organism>
<dbReference type="Gene3D" id="3.30.160.60">
    <property type="entry name" value="Classic Zinc Finger"/>
    <property type="match status" value="1"/>
</dbReference>
<reference evidence="3" key="1">
    <citation type="submission" date="2007-07" db="EMBL/GenBank/DDBJ databases">
        <title>PCAP assembly of the Caenorhabditis remanei genome.</title>
        <authorList>
            <consortium name="The Caenorhabditis remanei Sequencing Consortium"/>
            <person name="Wilson R.K."/>
        </authorList>
    </citation>
    <scope>NUCLEOTIDE SEQUENCE [LARGE SCALE GENOMIC DNA]</scope>
    <source>
        <strain evidence="3">PB4641</strain>
    </source>
</reference>
<evidence type="ECO:0000313" key="4">
    <source>
        <dbReference type="Proteomes" id="UP000008281"/>
    </source>
</evidence>
<dbReference type="EMBL" id="DS268480">
    <property type="protein sequence ID" value="EFP09926.1"/>
    <property type="molecule type" value="Genomic_DNA"/>
</dbReference>
<keyword evidence="1" id="KW-0862">Zinc</keyword>
<dbReference type="HOGENOM" id="CLU_2530022_0_0_1"/>
<dbReference type="PROSITE" id="PS50157">
    <property type="entry name" value="ZINC_FINGER_C2H2_2"/>
    <property type="match status" value="1"/>
</dbReference>
<keyword evidence="1" id="KW-0863">Zinc-finger</keyword>
<evidence type="ECO:0000256" key="1">
    <source>
        <dbReference type="PROSITE-ProRule" id="PRU00042"/>
    </source>
</evidence>
<dbReference type="InterPro" id="IPR036236">
    <property type="entry name" value="Znf_C2H2_sf"/>
</dbReference>
<keyword evidence="1" id="KW-0479">Metal-binding</keyword>
<accession>E3MUN7</accession>
<dbReference type="AlphaFoldDB" id="E3MUN7"/>
<feature type="domain" description="C2H2-type" evidence="2">
    <location>
        <begin position="39"/>
        <end position="66"/>
    </location>
</feature>
<proteinExistence type="predicted"/>
<dbReference type="STRING" id="31234.E3MUN7"/>
<dbReference type="SUPFAM" id="SSF57667">
    <property type="entry name" value="beta-beta-alpha zinc fingers"/>
    <property type="match status" value="1"/>
</dbReference>
<evidence type="ECO:0000259" key="2">
    <source>
        <dbReference type="PROSITE" id="PS50157"/>
    </source>
</evidence>
<protein>
    <recommendedName>
        <fullName evidence="2">C2H2-type domain-containing protein</fullName>
    </recommendedName>
</protein>
<evidence type="ECO:0000313" key="3">
    <source>
        <dbReference type="EMBL" id="EFP09926.1"/>
    </source>
</evidence>
<dbReference type="PROSITE" id="PS00028">
    <property type="entry name" value="ZINC_FINGER_C2H2_1"/>
    <property type="match status" value="2"/>
</dbReference>
<dbReference type="InParanoid" id="E3MUN7"/>
<gene>
    <name evidence="3" type="ORF">CRE_21316</name>
</gene>
<keyword evidence="4" id="KW-1185">Reference proteome</keyword>